<comment type="caution">
    <text evidence="1">The sequence shown here is derived from an EMBL/GenBank/DDBJ whole genome shotgun (WGS) entry which is preliminary data.</text>
</comment>
<dbReference type="Proteomes" id="UP000214646">
    <property type="component" value="Unassembled WGS sequence"/>
</dbReference>
<organism evidence="1 2">
    <name type="scientific">Fimbriiglobus ruber</name>
    <dbReference type="NCBI Taxonomy" id="1908690"/>
    <lineage>
        <taxon>Bacteria</taxon>
        <taxon>Pseudomonadati</taxon>
        <taxon>Planctomycetota</taxon>
        <taxon>Planctomycetia</taxon>
        <taxon>Gemmatales</taxon>
        <taxon>Gemmataceae</taxon>
        <taxon>Fimbriiglobus</taxon>
    </lineage>
</organism>
<dbReference type="EMBL" id="NIDE01000014">
    <property type="protein sequence ID" value="OWK38373.1"/>
    <property type="molecule type" value="Genomic_DNA"/>
</dbReference>
<sequence length="79" mass="9688">MKIENVRSFETLENYLKEFRNFHDEPGQYDFNGAFRLFLAILDNLARNHLDVDMEEHEELRPWVTEEQRTFLKKLERLT</sequence>
<reference evidence="2" key="1">
    <citation type="submission" date="2017-06" db="EMBL/GenBank/DDBJ databases">
        <title>Genome analysis of Fimbriiglobus ruber SP5, the first member of the order Planctomycetales with confirmed chitinolytic capability.</title>
        <authorList>
            <person name="Ravin N.V."/>
            <person name="Rakitin A.L."/>
            <person name="Ivanova A.A."/>
            <person name="Beletsky A.V."/>
            <person name="Kulichevskaya I.S."/>
            <person name="Mardanov A.V."/>
            <person name="Dedysh S.N."/>
        </authorList>
    </citation>
    <scope>NUCLEOTIDE SEQUENCE [LARGE SCALE GENOMIC DNA]</scope>
    <source>
        <strain evidence="2">SP5</strain>
    </source>
</reference>
<protein>
    <submittedName>
        <fullName evidence="1">Uncharacterized protein</fullName>
    </submittedName>
</protein>
<gene>
    <name evidence="1" type="ORF">FRUB_07493</name>
</gene>
<dbReference type="AlphaFoldDB" id="A0A225DBL3"/>
<keyword evidence="2" id="KW-1185">Reference proteome</keyword>
<evidence type="ECO:0000313" key="1">
    <source>
        <dbReference type="EMBL" id="OWK38373.1"/>
    </source>
</evidence>
<name>A0A225DBL3_9BACT</name>
<accession>A0A225DBL3</accession>
<dbReference type="RefSeq" id="WP_088258190.1">
    <property type="nucleotide sequence ID" value="NZ_NIDE01000014.1"/>
</dbReference>
<proteinExistence type="predicted"/>
<evidence type="ECO:0000313" key="2">
    <source>
        <dbReference type="Proteomes" id="UP000214646"/>
    </source>
</evidence>